<reference evidence="1 2" key="1">
    <citation type="journal article" date="2020" name="Cell">
        <title>Large-Scale Comparative Analyses of Tick Genomes Elucidate Their Genetic Diversity and Vector Capacities.</title>
        <authorList>
            <consortium name="Tick Genome and Microbiome Consortium (TIGMIC)"/>
            <person name="Jia N."/>
            <person name="Wang J."/>
            <person name="Shi W."/>
            <person name="Du L."/>
            <person name="Sun Y."/>
            <person name="Zhan W."/>
            <person name="Jiang J.F."/>
            <person name="Wang Q."/>
            <person name="Zhang B."/>
            <person name="Ji P."/>
            <person name="Bell-Sakyi L."/>
            <person name="Cui X.M."/>
            <person name="Yuan T.T."/>
            <person name="Jiang B.G."/>
            <person name="Yang W.F."/>
            <person name="Lam T.T."/>
            <person name="Chang Q.C."/>
            <person name="Ding S.J."/>
            <person name="Wang X.J."/>
            <person name="Zhu J.G."/>
            <person name="Ruan X.D."/>
            <person name="Zhao L."/>
            <person name="Wei J.T."/>
            <person name="Ye R.Z."/>
            <person name="Que T.C."/>
            <person name="Du C.H."/>
            <person name="Zhou Y.H."/>
            <person name="Cheng J.X."/>
            <person name="Dai P.F."/>
            <person name="Guo W.B."/>
            <person name="Han X.H."/>
            <person name="Huang E.J."/>
            <person name="Li L.F."/>
            <person name="Wei W."/>
            <person name="Gao Y.C."/>
            <person name="Liu J.Z."/>
            <person name="Shao H.Z."/>
            <person name="Wang X."/>
            <person name="Wang C.C."/>
            <person name="Yang T.C."/>
            <person name="Huo Q.B."/>
            <person name="Li W."/>
            <person name="Chen H.Y."/>
            <person name="Chen S.E."/>
            <person name="Zhou L.G."/>
            <person name="Ni X.B."/>
            <person name="Tian J.H."/>
            <person name="Sheng Y."/>
            <person name="Liu T."/>
            <person name="Pan Y.S."/>
            <person name="Xia L.Y."/>
            <person name="Li J."/>
            <person name="Zhao F."/>
            <person name="Cao W.C."/>
        </authorList>
    </citation>
    <scope>NUCLEOTIDE SEQUENCE [LARGE SCALE GENOMIC DNA]</scope>
    <source>
        <strain evidence="1">HaeL-2018</strain>
    </source>
</reference>
<evidence type="ECO:0000313" key="2">
    <source>
        <dbReference type="Proteomes" id="UP000821853"/>
    </source>
</evidence>
<dbReference type="Proteomes" id="UP000821853">
    <property type="component" value="Chromosome 1"/>
</dbReference>
<comment type="caution">
    <text evidence="1">The sequence shown here is derived from an EMBL/GenBank/DDBJ whole genome shotgun (WGS) entry which is preliminary data.</text>
</comment>
<dbReference type="EMBL" id="JABSTR010000001">
    <property type="protein sequence ID" value="KAH9360370.1"/>
    <property type="molecule type" value="Genomic_DNA"/>
</dbReference>
<protein>
    <submittedName>
        <fullName evidence="1">Uncharacterized protein</fullName>
    </submittedName>
</protein>
<evidence type="ECO:0000313" key="1">
    <source>
        <dbReference type="EMBL" id="KAH9360370.1"/>
    </source>
</evidence>
<sequence>MKELAYVQQQNEQTLDLLNRWCERRQLNMDEWSFPLKCAEDLGRLEDSLQENKDLECSLHGACESKYANKRSHGRRMKTVIMIQLKNAKTRTNSAAAQLSLARRNALMQRYSERFRRRAALIPSGQFSGCGVDFCLEHYFSKSGHPSYVVKCLLDQRWYLAIRGGRVWVGIFGGEQGRTGDVGWRTECVRVGKCFGLVGRGGHMSASVGEQGVGADIRSVSGGPAEWYHRCECAVSVAHVDPAIAVGGDSARKYSNTSVTGIWSGYRTVDRIILLNTRSSGGGLVNQHLLSALAVAVYSPAPSISIVTVCPDDWIERFAGTLAARALCVRESNLWKFLQKLCSALLFLEGM</sequence>
<dbReference type="VEuPathDB" id="VectorBase:HLOH_048772"/>
<proteinExistence type="predicted"/>
<accession>A0A9J6FBG2</accession>
<gene>
    <name evidence="1" type="ORF">HPB48_012153</name>
</gene>
<name>A0A9J6FBG2_HAELO</name>
<keyword evidence="2" id="KW-1185">Reference proteome</keyword>
<dbReference type="AlphaFoldDB" id="A0A9J6FBG2"/>
<organism evidence="1 2">
    <name type="scientific">Haemaphysalis longicornis</name>
    <name type="common">Bush tick</name>
    <dbReference type="NCBI Taxonomy" id="44386"/>
    <lineage>
        <taxon>Eukaryota</taxon>
        <taxon>Metazoa</taxon>
        <taxon>Ecdysozoa</taxon>
        <taxon>Arthropoda</taxon>
        <taxon>Chelicerata</taxon>
        <taxon>Arachnida</taxon>
        <taxon>Acari</taxon>
        <taxon>Parasitiformes</taxon>
        <taxon>Ixodida</taxon>
        <taxon>Ixodoidea</taxon>
        <taxon>Ixodidae</taxon>
        <taxon>Haemaphysalinae</taxon>
        <taxon>Haemaphysalis</taxon>
    </lineage>
</organism>